<feature type="domain" description="Ketoreductase" evidence="4">
    <location>
        <begin position="8"/>
        <end position="189"/>
    </location>
</feature>
<keyword evidence="6" id="KW-1185">Reference proteome</keyword>
<dbReference type="STRING" id="235985.SAMN05414137_109271"/>
<proteinExistence type="inferred from homology"/>
<dbReference type="FunFam" id="3.40.50.720:FF:000084">
    <property type="entry name" value="Short-chain dehydrogenase reductase"/>
    <property type="match status" value="1"/>
</dbReference>
<dbReference type="InterPro" id="IPR020904">
    <property type="entry name" value="Sc_DH/Rdtase_CS"/>
</dbReference>
<dbReference type="PRINTS" id="PR00081">
    <property type="entry name" value="GDHRDH"/>
</dbReference>
<protein>
    <submittedName>
        <fullName evidence="5">3-oxoacyl-[acyl-carrier protein] reductase</fullName>
    </submittedName>
</protein>
<dbReference type="PRINTS" id="PR00080">
    <property type="entry name" value="SDRFAMILY"/>
</dbReference>
<dbReference type="PANTHER" id="PTHR42760">
    <property type="entry name" value="SHORT-CHAIN DEHYDROGENASES/REDUCTASES FAMILY MEMBER"/>
    <property type="match status" value="1"/>
</dbReference>
<dbReference type="SMART" id="SM00822">
    <property type="entry name" value="PKS_KR"/>
    <property type="match status" value="1"/>
</dbReference>
<dbReference type="Proteomes" id="UP000183015">
    <property type="component" value="Unassembled WGS sequence"/>
</dbReference>
<dbReference type="SUPFAM" id="SSF51735">
    <property type="entry name" value="NAD(P)-binding Rossmann-fold domains"/>
    <property type="match status" value="1"/>
</dbReference>
<comment type="similarity">
    <text evidence="1">Belongs to the short-chain dehydrogenases/reductases (SDR) family.</text>
</comment>
<dbReference type="Pfam" id="PF13561">
    <property type="entry name" value="adh_short_C2"/>
    <property type="match status" value="1"/>
</dbReference>
<dbReference type="RefSeq" id="WP_052438559.1">
    <property type="nucleotide sequence ID" value="NZ_BBPN01000009.1"/>
</dbReference>
<dbReference type="InterPro" id="IPR057326">
    <property type="entry name" value="KR_dom"/>
</dbReference>
<organism evidence="5 6">
    <name type="scientific">Streptacidiphilus jiangxiensis</name>
    <dbReference type="NCBI Taxonomy" id="235985"/>
    <lineage>
        <taxon>Bacteria</taxon>
        <taxon>Bacillati</taxon>
        <taxon>Actinomycetota</taxon>
        <taxon>Actinomycetes</taxon>
        <taxon>Kitasatosporales</taxon>
        <taxon>Streptomycetaceae</taxon>
        <taxon>Streptacidiphilus</taxon>
    </lineage>
</organism>
<dbReference type="OrthoDB" id="286404at2"/>
<keyword evidence="2" id="KW-0560">Oxidoreductase</keyword>
<dbReference type="NCBIfam" id="NF005559">
    <property type="entry name" value="PRK07231.1"/>
    <property type="match status" value="1"/>
</dbReference>
<accession>A0A1H7QZF3</accession>
<dbReference type="GO" id="GO:0016616">
    <property type="term" value="F:oxidoreductase activity, acting on the CH-OH group of donors, NAD or NADP as acceptor"/>
    <property type="evidence" value="ECO:0007669"/>
    <property type="project" value="TreeGrafter"/>
</dbReference>
<name>A0A1H7QZF3_STRJI</name>
<evidence type="ECO:0000259" key="4">
    <source>
        <dbReference type="SMART" id="SM00822"/>
    </source>
</evidence>
<dbReference type="InterPro" id="IPR036291">
    <property type="entry name" value="NAD(P)-bd_dom_sf"/>
</dbReference>
<evidence type="ECO:0000256" key="3">
    <source>
        <dbReference type="SAM" id="Phobius"/>
    </source>
</evidence>
<keyword evidence="3" id="KW-1133">Transmembrane helix</keyword>
<dbReference type="AlphaFoldDB" id="A0A1H7QZF3"/>
<sequence>MLRELDGRTALVTGGTRGIGRAVARRLAASGATVVLTGRDAQEAKNAAADVAVESGGTVTGLALDQGDPAQVEAFMTTLAVEHPALDIVIANAGTMGRGGPLQEITTADARTVVEVNLLGTFAVLQGAARIMAPRGGGSIVLLTSLAASTGVAFMAAYAATKGAIATLTLSAAQELGPQGIRVNAIAPGVIETDMTAPFPREALDDIAARAPLGRLGLPEDVAAAALFLAGDEAAYITGHVLAVDGGLQP</sequence>
<dbReference type="PROSITE" id="PS00061">
    <property type="entry name" value="ADH_SHORT"/>
    <property type="match status" value="1"/>
</dbReference>
<feature type="transmembrane region" description="Helical" evidence="3">
    <location>
        <begin position="140"/>
        <end position="160"/>
    </location>
</feature>
<evidence type="ECO:0000256" key="2">
    <source>
        <dbReference type="ARBA" id="ARBA00023002"/>
    </source>
</evidence>
<dbReference type="InterPro" id="IPR002347">
    <property type="entry name" value="SDR_fam"/>
</dbReference>
<evidence type="ECO:0000313" key="6">
    <source>
        <dbReference type="Proteomes" id="UP000183015"/>
    </source>
</evidence>
<dbReference type="eggNOG" id="COG1028">
    <property type="taxonomic scope" value="Bacteria"/>
</dbReference>
<evidence type="ECO:0000313" key="5">
    <source>
        <dbReference type="EMBL" id="SEL52687.1"/>
    </source>
</evidence>
<dbReference type="EMBL" id="FOAZ01000009">
    <property type="protein sequence ID" value="SEL52687.1"/>
    <property type="molecule type" value="Genomic_DNA"/>
</dbReference>
<dbReference type="Gene3D" id="3.40.50.720">
    <property type="entry name" value="NAD(P)-binding Rossmann-like Domain"/>
    <property type="match status" value="1"/>
</dbReference>
<evidence type="ECO:0000256" key="1">
    <source>
        <dbReference type="ARBA" id="ARBA00006484"/>
    </source>
</evidence>
<keyword evidence="3" id="KW-0812">Transmembrane</keyword>
<reference evidence="6" key="1">
    <citation type="submission" date="2016-10" db="EMBL/GenBank/DDBJ databases">
        <authorList>
            <person name="Varghese N."/>
        </authorList>
    </citation>
    <scope>NUCLEOTIDE SEQUENCE [LARGE SCALE GENOMIC DNA]</scope>
    <source>
        <strain evidence="6">DSM 45096 / BCRC 16803 / CGMCC 4.1857 / CIP 109030 / JCM 12277 / KCTC 19219 / NBRC 100920 / 33214</strain>
    </source>
</reference>
<keyword evidence="3" id="KW-0472">Membrane</keyword>
<dbReference type="PANTHER" id="PTHR42760:SF133">
    <property type="entry name" value="3-OXOACYL-[ACYL-CARRIER-PROTEIN] REDUCTASE"/>
    <property type="match status" value="1"/>
</dbReference>
<gene>
    <name evidence="5" type="ORF">SAMN05414137_109271</name>
</gene>